<feature type="domain" description="Solute-binding protein family 5" evidence="2">
    <location>
        <begin position="81"/>
        <end position="431"/>
    </location>
</feature>
<dbReference type="CDD" id="cd08490">
    <property type="entry name" value="PBP2_NikA_DppA_OppA_like_3"/>
    <property type="match status" value="1"/>
</dbReference>
<dbReference type="InterPro" id="IPR039424">
    <property type="entry name" value="SBP_5"/>
</dbReference>
<dbReference type="GO" id="GO:0042597">
    <property type="term" value="C:periplasmic space"/>
    <property type="evidence" value="ECO:0007669"/>
    <property type="project" value="UniProtKB-ARBA"/>
</dbReference>
<dbReference type="Gene3D" id="3.10.105.10">
    <property type="entry name" value="Dipeptide-binding Protein, Domain 3"/>
    <property type="match status" value="1"/>
</dbReference>
<feature type="chain" id="PRO_5038908626" evidence="1">
    <location>
        <begin position="20"/>
        <end position="511"/>
    </location>
</feature>
<dbReference type="GO" id="GO:1904680">
    <property type="term" value="F:peptide transmembrane transporter activity"/>
    <property type="evidence" value="ECO:0007669"/>
    <property type="project" value="TreeGrafter"/>
</dbReference>
<comment type="caution">
    <text evidence="3">The sequence shown here is derived from an EMBL/GenBank/DDBJ whole genome shotgun (WGS) entry which is preliminary data.</text>
</comment>
<proteinExistence type="predicted"/>
<evidence type="ECO:0000313" key="3">
    <source>
        <dbReference type="EMBL" id="TCK22787.1"/>
    </source>
</evidence>
<dbReference type="SUPFAM" id="SSF53850">
    <property type="entry name" value="Periplasmic binding protein-like II"/>
    <property type="match status" value="1"/>
</dbReference>
<sequence length="511" mass="53204">MISSLVVSKRAVVAFVAAALVLSGCGAGGSGGGTPDPDGELAVALQFPPRAAYAFDADDGARLQSLGVAETLTSVDDQVRPIPSLATAWTQQGRSWRFTLRPGVVFHDGTPLTPSAVVAALRYVASVSAPPRSIRGIGFTIDADGPDAVRITTAAPDPVMPLRLSSGNLGILSPGAYAGGGAPEVRRTATGPYVLDQVNGTDSAVLVRNDRYWGTRAGAARVTVRYVTDPQARALAVQSGDVQFAEGLPQAQVEQVRSAGAEVVEYPNARTVPLQLNQSARPFSDLRVRQAVTAAIDRPVLAGQVLGGGAAPAADLFGAAVPWGERTPPPGADVERAKALLAEAGYGPQNPLTVRLWTFPNRPELPALANAIQAMLGAAGVRVEVTVGNYDAQEPQVLAGEYDMFLNSRSYLSDFPDAASTLTSDYTCGGSYAIDQYCSPAYDALIARLNGTADTAARQTLFAEAARMLTADAVGVMVVHPLNTAVLRGATGFVPDPLQIRPVLPQLRPTA</sequence>
<dbReference type="InterPro" id="IPR030678">
    <property type="entry name" value="Peptide/Ni-bd"/>
</dbReference>
<dbReference type="GO" id="GO:0015833">
    <property type="term" value="P:peptide transport"/>
    <property type="evidence" value="ECO:0007669"/>
    <property type="project" value="TreeGrafter"/>
</dbReference>
<dbReference type="GO" id="GO:0043190">
    <property type="term" value="C:ATP-binding cassette (ABC) transporter complex"/>
    <property type="evidence" value="ECO:0007669"/>
    <property type="project" value="InterPro"/>
</dbReference>
<dbReference type="AlphaFoldDB" id="A0A4R1HK99"/>
<feature type="signal peptide" evidence="1">
    <location>
        <begin position="1"/>
        <end position="19"/>
    </location>
</feature>
<dbReference type="Pfam" id="PF00496">
    <property type="entry name" value="SBP_bac_5"/>
    <property type="match status" value="1"/>
</dbReference>
<protein>
    <submittedName>
        <fullName evidence="3">Peptide/nickel transport system substrate-binding protein</fullName>
    </submittedName>
</protein>
<reference evidence="3 4" key="1">
    <citation type="submission" date="2019-03" db="EMBL/GenBank/DDBJ databases">
        <title>Sequencing the genomes of 1000 actinobacteria strains.</title>
        <authorList>
            <person name="Klenk H.-P."/>
        </authorList>
    </citation>
    <scope>NUCLEOTIDE SEQUENCE [LARGE SCALE GENOMIC DNA]</scope>
    <source>
        <strain evidence="3 4">DSM 44969</strain>
    </source>
</reference>
<evidence type="ECO:0000259" key="2">
    <source>
        <dbReference type="Pfam" id="PF00496"/>
    </source>
</evidence>
<gene>
    <name evidence="3" type="ORF">EV378_6797</name>
</gene>
<name>A0A4R1HK99_PSEEN</name>
<dbReference type="OrthoDB" id="5243526at2"/>
<dbReference type="Gene3D" id="3.40.190.10">
    <property type="entry name" value="Periplasmic binding protein-like II"/>
    <property type="match status" value="1"/>
</dbReference>
<dbReference type="PANTHER" id="PTHR30290:SF65">
    <property type="entry name" value="MONOACYL PHOSPHATIDYLINOSITOL TETRAMANNOSIDE-BINDING PROTEIN LPQW-RELATED"/>
    <property type="match status" value="1"/>
</dbReference>
<keyword evidence="4" id="KW-1185">Reference proteome</keyword>
<dbReference type="PANTHER" id="PTHR30290">
    <property type="entry name" value="PERIPLASMIC BINDING COMPONENT OF ABC TRANSPORTER"/>
    <property type="match status" value="1"/>
</dbReference>
<dbReference type="PIRSF" id="PIRSF002741">
    <property type="entry name" value="MppA"/>
    <property type="match status" value="1"/>
</dbReference>
<dbReference type="Proteomes" id="UP000295560">
    <property type="component" value="Unassembled WGS sequence"/>
</dbReference>
<evidence type="ECO:0000313" key="4">
    <source>
        <dbReference type="Proteomes" id="UP000295560"/>
    </source>
</evidence>
<organism evidence="3 4">
    <name type="scientific">Pseudonocardia endophytica</name>
    <dbReference type="NCBI Taxonomy" id="401976"/>
    <lineage>
        <taxon>Bacteria</taxon>
        <taxon>Bacillati</taxon>
        <taxon>Actinomycetota</taxon>
        <taxon>Actinomycetes</taxon>
        <taxon>Pseudonocardiales</taxon>
        <taxon>Pseudonocardiaceae</taxon>
        <taxon>Pseudonocardia</taxon>
    </lineage>
</organism>
<evidence type="ECO:0000256" key="1">
    <source>
        <dbReference type="SAM" id="SignalP"/>
    </source>
</evidence>
<accession>A0A4R1HK99</accession>
<keyword evidence="1" id="KW-0732">Signal</keyword>
<dbReference type="InterPro" id="IPR000914">
    <property type="entry name" value="SBP_5_dom"/>
</dbReference>
<dbReference type="EMBL" id="SMFZ01000002">
    <property type="protein sequence ID" value="TCK22787.1"/>
    <property type="molecule type" value="Genomic_DNA"/>
</dbReference>